<organism evidence="3 4">
    <name type="scientific">Synaphobranchus kaupii</name>
    <name type="common">Kaup's arrowtooth eel</name>
    <dbReference type="NCBI Taxonomy" id="118154"/>
    <lineage>
        <taxon>Eukaryota</taxon>
        <taxon>Metazoa</taxon>
        <taxon>Chordata</taxon>
        <taxon>Craniata</taxon>
        <taxon>Vertebrata</taxon>
        <taxon>Euteleostomi</taxon>
        <taxon>Actinopterygii</taxon>
        <taxon>Neopterygii</taxon>
        <taxon>Teleostei</taxon>
        <taxon>Anguilliformes</taxon>
        <taxon>Synaphobranchidae</taxon>
        <taxon>Synaphobranchus</taxon>
    </lineage>
</organism>
<keyword evidence="4" id="KW-1185">Reference proteome</keyword>
<accession>A0A9Q1GC31</accession>
<dbReference type="PRINTS" id="PR02062">
    <property type="entry name" value="CENTROSOME78"/>
</dbReference>
<feature type="coiled-coil region" evidence="1">
    <location>
        <begin position="455"/>
        <end position="506"/>
    </location>
</feature>
<evidence type="ECO:0000313" key="3">
    <source>
        <dbReference type="EMBL" id="KAJ8380888.1"/>
    </source>
</evidence>
<dbReference type="SUPFAM" id="SSF52047">
    <property type="entry name" value="RNI-like"/>
    <property type="match status" value="1"/>
</dbReference>
<reference evidence="3" key="1">
    <citation type="journal article" date="2023" name="Science">
        <title>Genome structures resolve the early diversification of teleost fishes.</title>
        <authorList>
            <person name="Parey E."/>
            <person name="Louis A."/>
            <person name="Montfort J."/>
            <person name="Bouchez O."/>
            <person name="Roques C."/>
            <person name="Iampietro C."/>
            <person name="Lluch J."/>
            <person name="Castinel A."/>
            <person name="Donnadieu C."/>
            <person name="Desvignes T."/>
            <person name="Floi Bucao C."/>
            <person name="Jouanno E."/>
            <person name="Wen M."/>
            <person name="Mejri S."/>
            <person name="Dirks R."/>
            <person name="Jansen H."/>
            <person name="Henkel C."/>
            <person name="Chen W.J."/>
            <person name="Zahm M."/>
            <person name="Cabau C."/>
            <person name="Klopp C."/>
            <person name="Thompson A.W."/>
            <person name="Robinson-Rechavi M."/>
            <person name="Braasch I."/>
            <person name="Lecointre G."/>
            <person name="Bobe J."/>
            <person name="Postlethwait J.H."/>
            <person name="Berthelot C."/>
            <person name="Roest Crollius H."/>
            <person name="Guiguen Y."/>
        </authorList>
    </citation>
    <scope>NUCLEOTIDE SEQUENCE</scope>
    <source>
        <strain evidence="3">WJC10195</strain>
    </source>
</reference>
<evidence type="ECO:0000256" key="1">
    <source>
        <dbReference type="SAM" id="Coils"/>
    </source>
</evidence>
<dbReference type="GO" id="GO:0036064">
    <property type="term" value="C:ciliary basal body"/>
    <property type="evidence" value="ECO:0007669"/>
    <property type="project" value="TreeGrafter"/>
</dbReference>
<dbReference type="SMART" id="SM00368">
    <property type="entry name" value="LRR_RI"/>
    <property type="match status" value="5"/>
</dbReference>
<comment type="caution">
    <text evidence="3">The sequence shown here is derived from an EMBL/GenBank/DDBJ whole genome shotgun (WGS) entry which is preliminary data.</text>
</comment>
<evidence type="ECO:0000256" key="2">
    <source>
        <dbReference type="SAM" id="MobiDB-lite"/>
    </source>
</evidence>
<dbReference type="GO" id="GO:0044782">
    <property type="term" value="P:cilium organization"/>
    <property type="evidence" value="ECO:0007669"/>
    <property type="project" value="TreeGrafter"/>
</dbReference>
<feature type="compositionally biased region" description="Basic residues" evidence="2">
    <location>
        <begin position="355"/>
        <end position="371"/>
    </location>
</feature>
<dbReference type="PANTHER" id="PTHR24110:SF3">
    <property type="entry name" value="CENTROSOMAL PROTEIN OF 78 KDA"/>
    <property type="match status" value="1"/>
</dbReference>
<gene>
    <name evidence="3" type="ORF">SKAU_G00016660</name>
</gene>
<evidence type="ECO:0000313" key="4">
    <source>
        <dbReference type="Proteomes" id="UP001152622"/>
    </source>
</evidence>
<dbReference type="AlphaFoldDB" id="A0A9Q1GC31"/>
<proteinExistence type="predicted"/>
<feature type="region of interest" description="Disordered" evidence="2">
    <location>
        <begin position="618"/>
        <end position="726"/>
    </location>
</feature>
<evidence type="ECO:0008006" key="5">
    <source>
        <dbReference type="Google" id="ProtNLM"/>
    </source>
</evidence>
<dbReference type="Pfam" id="PF13516">
    <property type="entry name" value="LRR_6"/>
    <property type="match status" value="2"/>
</dbReference>
<name>A0A9Q1GC31_SYNKA</name>
<dbReference type="InterPro" id="IPR032675">
    <property type="entry name" value="LRR_dom_sf"/>
</dbReference>
<dbReference type="FunFam" id="3.80.10.10:FF:000070">
    <property type="entry name" value="Centrosomal protein of 78 kDa"/>
    <property type="match status" value="1"/>
</dbReference>
<dbReference type="EMBL" id="JAINUF010000001">
    <property type="protein sequence ID" value="KAJ8380888.1"/>
    <property type="molecule type" value="Genomic_DNA"/>
</dbReference>
<dbReference type="InterPro" id="IPR001611">
    <property type="entry name" value="Leu-rich_rpt"/>
</dbReference>
<dbReference type="Gene3D" id="3.80.10.10">
    <property type="entry name" value="Ribonuclease Inhibitor"/>
    <property type="match status" value="2"/>
</dbReference>
<dbReference type="Proteomes" id="UP001152622">
    <property type="component" value="Chromosome 1"/>
</dbReference>
<protein>
    <recommendedName>
        <fullName evidence="5">Centrosomal protein 78</fullName>
    </recommendedName>
</protein>
<dbReference type="InterPro" id="IPR026212">
    <property type="entry name" value="Cep78"/>
</dbReference>
<keyword evidence="1" id="KW-0175">Coiled coil</keyword>
<dbReference type="OrthoDB" id="78308at2759"/>
<feature type="compositionally biased region" description="Low complexity" evidence="2">
    <location>
        <begin position="714"/>
        <end position="726"/>
    </location>
</feature>
<feature type="region of interest" description="Disordered" evidence="2">
    <location>
        <begin position="340"/>
        <end position="388"/>
    </location>
</feature>
<dbReference type="GO" id="GO:0005813">
    <property type="term" value="C:centrosome"/>
    <property type="evidence" value="ECO:0007669"/>
    <property type="project" value="TreeGrafter"/>
</dbReference>
<dbReference type="PANTHER" id="PTHR24110">
    <property type="entry name" value="CENTROSOMAL PROTEIN OF 78 KDA"/>
    <property type="match status" value="1"/>
</dbReference>
<sequence length="726" mass="78897">MQILGQEVNKTKETVTQVTKMLDPIQIRRRGAVDFGTYYDYACTAQDMIPIPAVKANLSQGVLDFNGDRIRLADWTPILNSLAINKQLHSVVIRSCYQPGLGEPERSRVYNRKKIPAFRSKDMTFRLCKAIRDCLSVSPCLQTLRLHGLPLRERDLIALTKGLAKSSTLENLSLAYCPIADEGLQTICQSVKYSTSIKTVDFTGCNLTWQGAEHMANIIKHQATRRRSDVWAESLRYRKPDLEHMGGIRRITLNCNTLIGDQGAAALSHELAEDLWVKAVDLQKCGLSNEGAQALLEALSTNATLTVLDLRRNPLVDNNLVKTVIEKVLMNNSKGNSAEYCWIRPPAPKDSQKSRGQKGARGKSTFRKGSRRAPSGGGRSPCTLQPQTRLTGAIPWHSAERAGCTRAVTEGVPDHSFQEAASVKITVEMESESEESGAQTPPVLSPRETITARQYKRLQVELEEYRLKLTEERKARVQADARLAELEQENSRLRKLNMSLSEALQNQSAASALEDDAVLESIETSFHKFHAFLDLLKDAGLGQLASMAGLDQSQLLPPGRPQFSSTLGPNTGRNTKLAVREELAVPPAHQPDYSTGGTVTLLGDFLPERAAQEVAVSPLGGSVGSGQPSSDSGEKPAGEWGELRSSPPLEPTAQSGSGDGEGSHSNSFHGNGSHSNDSHSNGSHRDSPNVREGLRGSGGGRSGSESEPLEQIQSLSSLGPGSDLGF</sequence>
<feature type="compositionally biased region" description="Basic and acidic residues" evidence="2">
    <location>
        <begin position="683"/>
        <end position="694"/>
    </location>
</feature>
<feature type="compositionally biased region" description="Low complexity" evidence="2">
    <location>
        <begin position="663"/>
        <end position="681"/>
    </location>
</feature>